<dbReference type="AlphaFoldDB" id="E3CXX5"/>
<gene>
    <name evidence="1" type="ORF">Apau_1159</name>
</gene>
<dbReference type="PaxDb" id="584708-Apau_1159"/>
<sequence length="182" mass="21170">MFPREVFCLSPLPPNLLLLPMELLPRDEDRLWALPVYGVVVESFERGLFTRSRYRRELFLVDALGGRVETLEGQTREEMERRVRPPEERWSPSVLPPVLGEAQALRRAEAWRGEEDASIWGRLLRHTRTFGVPDSVRLWHRLYLERGKDEVWDSFSGRRVPSGALWLLALGQGEPSPEEPRD</sequence>
<reference evidence="1 2" key="1">
    <citation type="journal article" date="2010" name="Stand. Genomic Sci.">
        <title>Non-contiguous finished genome sequence of Aminomonas paucivorans type strain (GLU-3).</title>
        <authorList>
            <person name="Pitluck S."/>
            <person name="Yasawong M."/>
            <person name="Held B."/>
            <person name="Lapidus A."/>
            <person name="Nolan M."/>
            <person name="Copeland A."/>
            <person name="Lucas S."/>
            <person name="Del Rio T.G."/>
            <person name="Tice H."/>
            <person name="Cheng J.F."/>
            <person name="Chertkov O."/>
            <person name="Goodwin L."/>
            <person name="Tapia R."/>
            <person name="Han C."/>
            <person name="Liolios K."/>
            <person name="Ivanova N."/>
            <person name="Mavromatis K."/>
            <person name="Ovchinnikova G."/>
            <person name="Pati A."/>
            <person name="Chen A."/>
            <person name="Palaniappan K."/>
            <person name="Land M."/>
            <person name="Hauser L."/>
            <person name="Chang Y.J."/>
            <person name="Jeffries C.D."/>
            <person name="Pukall R."/>
            <person name="Spring S."/>
            <person name="Rohde M."/>
            <person name="Sikorski J."/>
            <person name="Goker M."/>
            <person name="Woyke T."/>
            <person name="Bristow J."/>
            <person name="Eisen J.A."/>
            <person name="Markowitz V."/>
            <person name="Hugenholtz P."/>
            <person name="Kyrpides N.C."/>
            <person name="Klenk H.P."/>
        </authorList>
    </citation>
    <scope>NUCLEOTIDE SEQUENCE [LARGE SCALE GENOMIC DNA]</scope>
    <source>
        <strain evidence="1 2">DSM 12260</strain>
    </source>
</reference>
<dbReference type="RefSeq" id="WP_006300786.1">
    <property type="nucleotide sequence ID" value="NZ_CM001022.1"/>
</dbReference>
<dbReference type="EMBL" id="CM001022">
    <property type="protein sequence ID" value="EFQ23585.1"/>
    <property type="molecule type" value="Genomic_DNA"/>
</dbReference>
<evidence type="ECO:0000313" key="1">
    <source>
        <dbReference type="EMBL" id="EFQ23585.1"/>
    </source>
</evidence>
<evidence type="ECO:0000313" key="2">
    <source>
        <dbReference type="Proteomes" id="UP000005096"/>
    </source>
</evidence>
<accession>E3CXX5</accession>
<name>E3CXX5_9BACT</name>
<dbReference type="Proteomes" id="UP000005096">
    <property type="component" value="Chromosome"/>
</dbReference>
<dbReference type="HOGENOM" id="CLU_1479139_0_0_0"/>
<keyword evidence="2" id="KW-1185">Reference proteome</keyword>
<organism evidence="1 2">
    <name type="scientific">Aminomonas paucivorans DSM 12260</name>
    <dbReference type="NCBI Taxonomy" id="584708"/>
    <lineage>
        <taxon>Bacteria</taxon>
        <taxon>Thermotogati</taxon>
        <taxon>Synergistota</taxon>
        <taxon>Synergistia</taxon>
        <taxon>Synergistales</taxon>
        <taxon>Synergistaceae</taxon>
        <taxon>Aminomonas</taxon>
    </lineage>
</organism>
<proteinExistence type="predicted"/>
<protein>
    <submittedName>
        <fullName evidence="1">Uncharacterized protein</fullName>
    </submittedName>
</protein>